<dbReference type="PANTHER" id="PTHR13379">
    <property type="entry name" value="UNCHARACTERIZED DUF1308"/>
    <property type="match status" value="1"/>
</dbReference>
<dbReference type="Pfam" id="PF07000">
    <property type="entry name" value="DUF1308"/>
    <property type="match status" value="1"/>
</dbReference>
<dbReference type="AlphaFoldDB" id="A0A7J7C8H6"/>
<name>A0A7J7C8H6_TRIWF</name>
<proteinExistence type="predicted"/>
<keyword evidence="3" id="KW-1185">Reference proteome</keyword>
<accession>A0A7J7C8H6</accession>
<dbReference type="InParanoid" id="A0A7J7C8H6"/>
<evidence type="ECO:0000313" key="3">
    <source>
        <dbReference type="Proteomes" id="UP000593562"/>
    </source>
</evidence>
<evidence type="ECO:0000259" key="1">
    <source>
        <dbReference type="Pfam" id="PF07000"/>
    </source>
</evidence>
<protein>
    <submittedName>
        <fullName evidence="2">UPF0415 protein C7orf25 isoform X2</fullName>
    </submittedName>
</protein>
<reference evidence="2 3" key="1">
    <citation type="journal article" date="2020" name="Nat. Commun.">
        <title>Genome of Tripterygium wilfordii and identification of cytochrome P450 involved in triptolide biosynthesis.</title>
        <authorList>
            <person name="Tu L."/>
            <person name="Su P."/>
            <person name="Zhang Z."/>
            <person name="Gao L."/>
            <person name="Wang J."/>
            <person name="Hu T."/>
            <person name="Zhou J."/>
            <person name="Zhang Y."/>
            <person name="Zhao Y."/>
            <person name="Liu Y."/>
            <person name="Song Y."/>
            <person name="Tong Y."/>
            <person name="Lu Y."/>
            <person name="Yang J."/>
            <person name="Xu C."/>
            <person name="Jia M."/>
            <person name="Peters R.J."/>
            <person name="Huang L."/>
            <person name="Gao W."/>
        </authorList>
    </citation>
    <scope>NUCLEOTIDE SEQUENCE [LARGE SCALE GENOMIC DNA]</scope>
    <source>
        <strain evidence="3">cv. XIE 37</strain>
        <tissue evidence="2">Leaf</tissue>
    </source>
</reference>
<dbReference type="PANTHER" id="PTHR13379:SF0">
    <property type="entry name" value="UPF0415 PROTEIN C7ORF25"/>
    <property type="match status" value="1"/>
</dbReference>
<organism evidence="2 3">
    <name type="scientific">Tripterygium wilfordii</name>
    <name type="common">Thunder God vine</name>
    <dbReference type="NCBI Taxonomy" id="458696"/>
    <lineage>
        <taxon>Eukaryota</taxon>
        <taxon>Viridiplantae</taxon>
        <taxon>Streptophyta</taxon>
        <taxon>Embryophyta</taxon>
        <taxon>Tracheophyta</taxon>
        <taxon>Spermatophyta</taxon>
        <taxon>Magnoliopsida</taxon>
        <taxon>eudicotyledons</taxon>
        <taxon>Gunneridae</taxon>
        <taxon>Pentapetalae</taxon>
        <taxon>rosids</taxon>
        <taxon>fabids</taxon>
        <taxon>Celastrales</taxon>
        <taxon>Celastraceae</taxon>
        <taxon>Tripterygium</taxon>
    </lineage>
</organism>
<evidence type="ECO:0000313" key="2">
    <source>
        <dbReference type="EMBL" id="KAF5730400.1"/>
    </source>
</evidence>
<feature type="domain" description="DUF1308" evidence="1">
    <location>
        <begin position="3"/>
        <end position="102"/>
    </location>
</feature>
<dbReference type="Proteomes" id="UP000593562">
    <property type="component" value="Unassembled WGS sequence"/>
</dbReference>
<comment type="caution">
    <text evidence="2">The sequence shown here is derived from an EMBL/GenBank/DDBJ whole genome shotgun (WGS) entry which is preliminary data.</text>
</comment>
<dbReference type="EMBL" id="JAAARO010000020">
    <property type="protein sequence ID" value="KAF5730400.1"/>
    <property type="molecule type" value="Genomic_DNA"/>
</dbReference>
<gene>
    <name evidence="2" type="ORF">HS088_TW20G00773</name>
</gene>
<dbReference type="InterPro" id="IPR010733">
    <property type="entry name" value="DUF1308"/>
</dbReference>
<sequence length="104" mass="11707">MGMICESVLSEFKELLSMCGGPNEKLRANYLLQQIIILPDAPSERIIGLRTTRKLALKNKIVYGTADYWYAPTLTANRAFVRTISQTGMSLYTIEHRPRALTGD</sequence>